<sequence length="454" mass="45112">MTAHHLAAPLSPTVLDAIRNTPVAPFLDRPAEQLLAQIGLPPLPQLPALPPLPGLPPLPALDPMALMKPVTDLFSGFGDGNLRANGSLDPHSVLQKVTQSIGTAVQLATAGIQLLQSMQSAGSRAATSAAVETVGTATSLSGQATHMNAVTAAAAGTVATGYLQMAALAARFAATTAALSLTLATPAGQAALLGTAIEAAAEAIAITAHTKVQLIGHAGQMTQAGTPVPVRKPVMPKLGGVGKAQQALVKGLKLGDMTRIPGVPPAHAVSGMSARSASAAATGDSGSQVVQQVMQMVQPLIAATRQVGQEVVAHPPAKPPTEAVVPEAVPVETKPLAIAPFGPMYTAAAPVTSAAVPLGGWQTEAVVTATPGVSTGPATVAASTRFAGEVLPPLVPGMGALATAAERSRAVDGTADAMVDARHVDELVGGVPPETAAPVIGAAPAATPDNPYSL</sequence>
<dbReference type="AlphaFoldDB" id="A0A318K2J2"/>
<name>A0A318K2J2_9NOCA</name>
<dbReference type="EMBL" id="QJKF01000008">
    <property type="protein sequence ID" value="PXX61704.1"/>
    <property type="molecule type" value="Genomic_DNA"/>
</dbReference>
<dbReference type="OrthoDB" id="4525998at2"/>
<accession>A0A318K2J2</accession>
<reference evidence="1 2" key="1">
    <citation type="submission" date="2018-05" db="EMBL/GenBank/DDBJ databases">
        <title>Genomic Encyclopedia of Type Strains, Phase IV (KMG-IV): sequencing the most valuable type-strain genomes for metagenomic binning, comparative biology and taxonomic classification.</title>
        <authorList>
            <person name="Goeker M."/>
        </authorList>
    </citation>
    <scope>NUCLEOTIDE SEQUENCE [LARGE SCALE GENOMIC DNA]</scope>
    <source>
        <strain evidence="1 2">DSM 44704</strain>
    </source>
</reference>
<organism evidence="1 2">
    <name type="scientific">Nocardia tenerifensis</name>
    <dbReference type="NCBI Taxonomy" id="228006"/>
    <lineage>
        <taxon>Bacteria</taxon>
        <taxon>Bacillati</taxon>
        <taxon>Actinomycetota</taxon>
        <taxon>Actinomycetes</taxon>
        <taxon>Mycobacteriales</taxon>
        <taxon>Nocardiaceae</taxon>
        <taxon>Nocardia</taxon>
    </lineage>
</organism>
<comment type="caution">
    <text evidence="1">The sequence shown here is derived from an EMBL/GenBank/DDBJ whole genome shotgun (WGS) entry which is preliminary data.</text>
</comment>
<proteinExistence type="predicted"/>
<gene>
    <name evidence="1" type="ORF">DFR70_108262</name>
</gene>
<keyword evidence="2" id="KW-1185">Reference proteome</keyword>
<evidence type="ECO:0000313" key="1">
    <source>
        <dbReference type="EMBL" id="PXX61704.1"/>
    </source>
</evidence>
<dbReference type="Proteomes" id="UP000247569">
    <property type="component" value="Unassembled WGS sequence"/>
</dbReference>
<evidence type="ECO:0000313" key="2">
    <source>
        <dbReference type="Proteomes" id="UP000247569"/>
    </source>
</evidence>
<dbReference type="RefSeq" id="WP_110293724.1">
    <property type="nucleotide sequence ID" value="NZ_QJKF01000008.1"/>
</dbReference>
<protein>
    <submittedName>
        <fullName evidence="1">Uncharacterized protein</fullName>
    </submittedName>
</protein>